<protein>
    <recommendedName>
        <fullName evidence="2">Helix-turn-helix domain-containing protein</fullName>
    </recommendedName>
</protein>
<keyword evidence="4" id="KW-1185">Reference proteome</keyword>
<dbReference type="OrthoDB" id="123463at2"/>
<gene>
    <name evidence="3" type="ORF">NBG4_640002</name>
</gene>
<evidence type="ECO:0000256" key="1">
    <source>
        <dbReference type="SAM" id="MobiDB-lite"/>
    </source>
</evidence>
<feature type="region of interest" description="Disordered" evidence="1">
    <location>
        <begin position="1"/>
        <end position="30"/>
    </location>
</feature>
<sequence length="76" mass="8630">MKKSATPETISEDYGIPRGTLANMRSQGRGPKFYRRGRRIVYFYADVEKWLTSDPVQTADSCRDAEVSDRGRQAQG</sequence>
<accession>A0A2U3QJS9</accession>
<dbReference type="InterPro" id="IPR009061">
    <property type="entry name" value="DNA-bd_dom_put_sf"/>
</dbReference>
<dbReference type="Proteomes" id="UP000245125">
    <property type="component" value="Unassembled WGS sequence"/>
</dbReference>
<organism evidence="3 4">
    <name type="scientific">Candidatus Sulfobium mesophilum</name>
    <dbReference type="NCBI Taxonomy" id="2016548"/>
    <lineage>
        <taxon>Bacteria</taxon>
        <taxon>Pseudomonadati</taxon>
        <taxon>Nitrospirota</taxon>
        <taxon>Nitrospiria</taxon>
        <taxon>Nitrospirales</taxon>
        <taxon>Nitrospiraceae</taxon>
        <taxon>Candidatus Sulfobium</taxon>
    </lineage>
</organism>
<evidence type="ECO:0000313" key="4">
    <source>
        <dbReference type="Proteomes" id="UP000245125"/>
    </source>
</evidence>
<dbReference type="Pfam" id="PF12728">
    <property type="entry name" value="HTH_17"/>
    <property type="match status" value="1"/>
</dbReference>
<dbReference type="EMBL" id="OUUY01000113">
    <property type="protein sequence ID" value="SPQ01648.1"/>
    <property type="molecule type" value="Genomic_DNA"/>
</dbReference>
<feature type="domain" description="Helix-turn-helix" evidence="2">
    <location>
        <begin position="14"/>
        <end position="53"/>
    </location>
</feature>
<name>A0A2U3QJS9_9BACT</name>
<evidence type="ECO:0000259" key="2">
    <source>
        <dbReference type="Pfam" id="PF12728"/>
    </source>
</evidence>
<evidence type="ECO:0000313" key="3">
    <source>
        <dbReference type="EMBL" id="SPQ01648.1"/>
    </source>
</evidence>
<dbReference type="AlphaFoldDB" id="A0A2U3QJS9"/>
<dbReference type="InterPro" id="IPR041657">
    <property type="entry name" value="HTH_17"/>
</dbReference>
<dbReference type="SUPFAM" id="SSF46955">
    <property type="entry name" value="Putative DNA-binding domain"/>
    <property type="match status" value="1"/>
</dbReference>
<proteinExistence type="predicted"/>
<reference evidence="4" key="1">
    <citation type="submission" date="2018-03" db="EMBL/GenBank/DDBJ databases">
        <authorList>
            <person name="Zecchin S."/>
        </authorList>
    </citation>
    <scope>NUCLEOTIDE SEQUENCE [LARGE SCALE GENOMIC DNA]</scope>
</reference>